<evidence type="ECO:0000313" key="2">
    <source>
        <dbReference type="Proteomes" id="UP000001940"/>
    </source>
</evidence>
<dbReference type="AlphaFoldDB" id="H9G2Y6"/>
<protein>
    <submittedName>
        <fullName evidence="1">Uncharacterized protein</fullName>
    </submittedName>
</protein>
<gene>
    <name evidence="1" type="ORF">CELE_F18E2.15</name>
    <name evidence="1 3" type="ORF">F18E2.15</name>
</gene>
<organism evidence="1 2">
    <name type="scientific">Caenorhabditis elegans</name>
    <dbReference type="NCBI Taxonomy" id="6239"/>
    <lineage>
        <taxon>Eukaryota</taxon>
        <taxon>Metazoa</taxon>
        <taxon>Ecdysozoa</taxon>
        <taxon>Nematoda</taxon>
        <taxon>Chromadorea</taxon>
        <taxon>Rhabditida</taxon>
        <taxon>Rhabditina</taxon>
        <taxon>Rhabditomorpha</taxon>
        <taxon>Rhabditoidea</taxon>
        <taxon>Rhabditidae</taxon>
        <taxon>Peloderinae</taxon>
        <taxon>Caenorhabditis</taxon>
    </lineage>
</organism>
<dbReference type="KEGG" id="cel:CELE_F18E2.15"/>
<dbReference type="InParanoid" id="H9G2Y6"/>
<dbReference type="HOGENOM" id="CLU_2322504_0_0_1"/>
<dbReference type="PaxDb" id="6239-F18E2.15"/>
<dbReference type="Proteomes" id="UP000001940">
    <property type="component" value="Chromosome V"/>
</dbReference>
<dbReference type="CTD" id="13215914"/>
<dbReference type="Bgee" id="WBGene00219330">
    <property type="expression patterns" value="Expressed in adult organism and 1 other cell type or tissue"/>
</dbReference>
<dbReference type="FunCoup" id="H9G2Y6">
    <property type="interactions" value="224"/>
</dbReference>
<name>H9G2Y6_CAEEL</name>
<sequence>MSSVEKLLRQGQVNQEDLLTERADNLLNEFIRPEDSTYGDTKGKKEETKTSNTIRVRRTMSYSSRVLPNHCIRCFSSSVHPSAHCHCSRLLWLLMNLFS</sequence>
<evidence type="ECO:0000313" key="1">
    <source>
        <dbReference type="EMBL" id="CCG28101.1"/>
    </source>
</evidence>
<proteinExistence type="predicted"/>
<dbReference type="RefSeq" id="NP_001256454.1">
    <property type="nucleotide sequence ID" value="NM_001269525.1"/>
</dbReference>
<accession>H9G2Y6</accession>
<keyword evidence="2" id="KW-1185">Reference proteome</keyword>
<dbReference type="EMBL" id="BX284605">
    <property type="protein sequence ID" value="CCG28101.1"/>
    <property type="molecule type" value="Genomic_DNA"/>
</dbReference>
<dbReference type="IntAct" id="H9G2Y6">
    <property type="interactions" value="1"/>
</dbReference>
<evidence type="ECO:0000313" key="3">
    <source>
        <dbReference type="WormBase" id="F18E2.15"/>
    </source>
</evidence>
<reference evidence="1 2" key="1">
    <citation type="journal article" date="1998" name="Science">
        <title>Genome sequence of the nematode C. elegans: a platform for investigating biology.</title>
        <authorList>
            <consortium name="The C. elegans sequencing consortium"/>
            <person name="Sulson J.E."/>
            <person name="Waterston R."/>
        </authorList>
    </citation>
    <scope>NUCLEOTIDE SEQUENCE [LARGE SCALE GENOMIC DNA]</scope>
    <source>
        <strain evidence="1 2">Bristol N2</strain>
    </source>
</reference>
<dbReference type="GeneID" id="13215914"/>
<dbReference type="AGR" id="WB:WBGene00219330"/>
<dbReference type="WormBase" id="F18E2.15">
    <property type="protein sequence ID" value="CE47196"/>
    <property type="gene ID" value="WBGene00219330"/>
</dbReference>